<reference evidence="1 2" key="1">
    <citation type="submission" date="2020-06" db="EMBL/GenBank/DDBJ databases">
        <authorList>
            <person name="Li R."/>
            <person name="Bekaert M."/>
        </authorList>
    </citation>
    <scope>NUCLEOTIDE SEQUENCE [LARGE SCALE GENOMIC DNA]</scope>
    <source>
        <strain evidence="2">wild</strain>
    </source>
</reference>
<proteinExistence type="predicted"/>
<name>A0A6J8DEC4_MYTCO</name>
<dbReference type="EMBL" id="CACVKT020007203">
    <property type="protein sequence ID" value="CAC5406319.1"/>
    <property type="molecule type" value="Genomic_DNA"/>
</dbReference>
<evidence type="ECO:0000313" key="2">
    <source>
        <dbReference type="Proteomes" id="UP000507470"/>
    </source>
</evidence>
<gene>
    <name evidence="1" type="ORF">MCOR_39904</name>
</gene>
<dbReference type="OrthoDB" id="6154981at2759"/>
<organism evidence="1 2">
    <name type="scientific">Mytilus coruscus</name>
    <name type="common">Sea mussel</name>
    <dbReference type="NCBI Taxonomy" id="42192"/>
    <lineage>
        <taxon>Eukaryota</taxon>
        <taxon>Metazoa</taxon>
        <taxon>Spiralia</taxon>
        <taxon>Lophotrochozoa</taxon>
        <taxon>Mollusca</taxon>
        <taxon>Bivalvia</taxon>
        <taxon>Autobranchia</taxon>
        <taxon>Pteriomorphia</taxon>
        <taxon>Mytilida</taxon>
        <taxon>Mytiloidea</taxon>
        <taxon>Mytilidae</taxon>
        <taxon>Mytilinae</taxon>
        <taxon>Mytilus</taxon>
    </lineage>
</organism>
<accession>A0A6J8DEC4</accession>
<sequence length="195" mass="22722">MSEPAEINMFIDQKIKDAMSQNQNEILQSIDRLMYSRLDTFQRSVHETQRQLSETQMSKIQQMNPENYVFKRKGNEEQFKFNTKIANNMKEARSLLTETTGNNENTAGAMMNISESLDILIHRQKLIKLADQSENGWRTVTAYETHSLADDSEDEKRIIRAENKASRKMKNDKKFKTRITPYSALQSTRFSSVNQ</sequence>
<evidence type="ECO:0000313" key="1">
    <source>
        <dbReference type="EMBL" id="CAC5406319.1"/>
    </source>
</evidence>
<dbReference type="Proteomes" id="UP000507470">
    <property type="component" value="Unassembled WGS sequence"/>
</dbReference>
<keyword evidence="2" id="KW-1185">Reference proteome</keyword>
<dbReference type="AlphaFoldDB" id="A0A6J8DEC4"/>
<protein>
    <submittedName>
        <fullName evidence="1">Uncharacterized protein</fullName>
    </submittedName>
</protein>